<dbReference type="HOGENOM" id="CLU_2505485_0_0_11"/>
<keyword evidence="1" id="KW-0812">Transmembrane</keyword>
<sequence>MRLTVAITVLIVAMLTGNAVFIVAAVIGAIALMATGSSQWARFRASLHAPAAGNLPTGALPPDDDPDFLRWLTERNQRQHGDDAS</sequence>
<proteinExistence type="predicted"/>
<protein>
    <submittedName>
        <fullName evidence="2">Uncharacterized protein</fullName>
    </submittedName>
</protein>
<keyword evidence="1" id="KW-1133">Transmembrane helix</keyword>
<dbReference type="RefSeq" id="WP_034266696.1">
    <property type="nucleotide sequence ID" value="NZ_KI632509.1"/>
</dbReference>
<keyword evidence="1" id="KW-0472">Membrane</keyword>
<dbReference type="Proteomes" id="UP000054357">
    <property type="component" value="Unassembled WGS sequence"/>
</dbReference>
<feature type="transmembrane region" description="Helical" evidence="1">
    <location>
        <begin position="6"/>
        <end position="34"/>
    </location>
</feature>
<evidence type="ECO:0000313" key="2">
    <source>
        <dbReference type="EMBL" id="ETA66282.1"/>
    </source>
</evidence>
<dbReference type="PATRIC" id="fig|592678.3.peg.37"/>
<dbReference type="AlphaFoldDB" id="W9DRJ5"/>
<accession>W9DRJ5</accession>
<dbReference type="EMBL" id="AZAK01000001">
    <property type="protein sequence ID" value="ETA66282.1"/>
    <property type="molecule type" value="Genomic_DNA"/>
</dbReference>
<reference evidence="2 3" key="1">
    <citation type="submission" date="2013-08" db="EMBL/GenBank/DDBJ databases">
        <authorList>
            <consortium name="DOE Joint Genome Institute"/>
            <person name="Klenk H.-P."/>
            <person name="Huntemann M."/>
            <person name="Han J."/>
            <person name="Chen A."/>
            <person name="Kyrpides N."/>
            <person name="Mavromatis K."/>
            <person name="Markowitz V."/>
            <person name="Palaniappan K."/>
            <person name="Ivanova N."/>
            <person name="Schaumberg A."/>
            <person name="Pati A."/>
            <person name="Liolios K."/>
            <person name="Nordberg H.P."/>
            <person name="Cantor M.N."/>
            <person name="Hua S.X."/>
            <person name="Woyke T."/>
        </authorList>
    </citation>
    <scope>NUCLEOTIDE SEQUENCE [LARGE SCALE GENOMIC DNA]</scope>
    <source>
        <strain evidence="2 3">YIM 93223</strain>
    </source>
</reference>
<name>W9DRJ5_9PSEU</name>
<comment type="caution">
    <text evidence="2">The sequence shown here is derived from an EMBL/GenBank/DDBJ whole genome shotgun (WGS) entry which is preliminary data.</text>
</comment>
<evidence type="ECO:0000313" key="3">
    <source>
        <dbReference type="Proteomes" id="UP000054357"/>
    </source>
</evidence>
<gene>
    <name evidence="2" type="ORF">AmyhaDRAFT_0035</name>
</gene>
<keyword evidence="3" id="KW-1185">Reference proteome</keyword>
<organism evidence="2 3">
    <name type="scientific">Haloechinothrix halophila YIM 93223</name>
    <dbReference type="NCBI Taxonomy" id="592678"/>
    <lineage>
        <taxon>Bacteria</taxon>
        <taxon>Bacillati</taxon>
        <taxon>Actinomycetota</taxon>
        <taxon>Actinomycetes</taxon>
        <taxon>Pseudonocardiales</taxon>
        <taxon>Pseudonocardiaceae</taxon>
        <taxon>Haloechinothrix</taxon>
    </lineage>
</organism>
<evidence type="ECO:0000256" key="1">
    <source>
        <dbReference type="SAM" id="Phobius"/>
    </source>
</evidence>